<feature type="non-terminal residue" evidence="1">
    <location>
        <position position="1"/>
    </location>
</feature>
<sequence length="260" mass="30474">EEFKTNESINLHVNSVISTTSSHSSINSQQSNEDIIIVFEFLVPEIKLPKCKLLGSKVLIKSLQLLQENIIKTAQSDTDEQLLIILSFALHPEFKLTKFNSIVANLSWIHNEQWLKYYYEAWFNYKLVSILGKLIKYKHETDPYNMESFKHFKRNLIDFWKSTEGQNKVLAMSQIWSNILWSRKIKNTKKYDNQVHRLHVATPISSSKDVKQELVITNLDYQVSDNSDIEKDKTTRQTNQSLEEDKYLVAKKEQRNATIF</sequence>
<keyword evidence="2" id="KW-1185">Reference proteome</keyword>
<dbReference type="Proteomes" id="UP000789759">
    <property type="component" value="Unassembled WGS sequence"/>
</dbReference>
<proteinExistence type="predicted"/>
<evidence type="ECO:0000313" key="1">
    <source>
        <dbReference type="EMBL" id="CAG8679568.1"/>
    </source>
</evidence>
<dbReference type="AlphaFoldDB" id="A0A9N9HJ28"/>
<accession>A0A9N9HJ28</accession>
<evidence type="ECO:0000313" key="2">
    <source>
        <dbReference type="Proteomes" id="UP000789759"/>
    </source>
</evidence>
<comment type="caution">
    <text evidence="1">The sequence shown here is derived from an EMBL/GenBank/DDBJ whole genome shotgun (WGS) entry which is preliminary data.</text>
</comment>
<name>A0A9N9HJ28_9GLOM</name>
<dbReference type="EMBL" id="CAJVQA010008976">
    <property type="protein sequence ID" value="CAG8679568.1"/>
    <property type="molecule type" value="Genomic_DNA"/>
</dbReference>
<dbReference type="OrthoDB" id="2445937at2759"/>
<organism evidence="1 2">
    <name type="scientific">Cetraspora pellucida</name>
    <dbReference type="NCBI Taxonomy" id="1433469"/>
    <lineage>
        <taxon>Eukaryota</taxon>
        <taxon>Fungi</taxon>
        <taxon>Fungi incertae sedis</taxon>
        <taxon>Mucoromycota</taxon>
        <taxon>Glomeromycotina</taxon>
        <taxon>Glomeromycetes</taxon>
        <taxon>Diversisporales</taxon>
        <taxon>Gigasporaceae</taxon>
        <taxon>Cetraspora</taxon>
    </lineage>
</organism>
<gene>
    <name evidence="1" type="ORF">CPELLU_LOCUS10707</name>
</gene>
<reference evidence="1" key="1">
    <citation type="submission" date="2021-06" db="EMBL/GenBank/DDBJ databases">
        <authorList>
            <person name="Kallberg Y."/>
            <person name="Tangrot J."/>
            <person name="Rosling A."/>
        </authorList>
    </citation>
    <scope>NUCLEOTIDE SEQUENCE</scope>
    <source>
        <strain evidence="1">FL966</strain>
    </source>
</reference>
<protein>
    <submittedName>
        <fullName evidence="1">22159_t:CDS:1</fullName>
    </submittedName>
</protein>